<dbReference type="Proteomes" id="UP001181693">
    <property type="component" value="Unassembled WGS sequence"/>
</dbReference>
<dbReference type="InterPro" id="IPR007110">
    <property type="entry name" value="Ig-like_dom"/>
</dbReference>
<dbReference type="InterPro" id="IPR003599">
    <property type="entry name" value="Ig_sub"/>
</dbReference>
<dbReference type="InterPro" id="IPR036179">
    <property type="entry name" value="Ig-like_dom_sf"/>
</dbReference>
<organism evidence="3 4">
    <name type="scientific">Pyxicephalus adspersus</name>
    <name type="common">African bullfrog</name>
    <dbReference type="NCBI Taxonomy" id="30357"/>
    <lineage>
        <taxon>Eukaryota</taxon>
        <taxon>Metazoa</taxon>
        <taxon>Chordata</taxon>
        <taxon>Craniata</taxon>
        <taxon>Vertebrata</taxon>
        <taxon>Euteleostomi</taxon>
        <taxon>Amphibia</taxon>
        <taxon>Batrachia</taxon>
        <taxon>Anura</taxon>
        <taxon>Neobatrachia</taxon>
        <taxon>Ranoidea</taxon>
        <taxon>Pyxicephalidae</taxon>
        <taxon>Pyxicephalinae</taxon>
        <taxon>Pyxicephalus</taxon>
    </lineage>
</organism>
<dbReference type="SMART" id="SM00406">
    <property type="entry name" value="IGv"/>
    <property type="match status" value="1"/>
</dbReference>
<feature type="domain" description="Ig-like" evidence="2">
    <location>
        <begin position="9"/>
        <end position="118"/>
    </location>
</feature>
<feature type="signal peptide" evidence="1">
    <location>
        <begin position="1"/>
        <end position="20"/>
    </location>
</feature>
<evidence type="ECO:0000259" key="2">
    <source>
        <dbReference type="PROSITE" id="PS50835"/>
    </source>
</evidence>
<proteinExistence type="predicted"/>
<dbReference type="Pfam" id="PF07686">
    <property type="entry name" value="V-set"/>
    <property type="match status" value="1"/>
</dbReference>
<dbReference type="EMBL" id="DYDO01000003">
    <property type="protein sequence ID" value="DBA29445.1"/>
    <property type="molecule type" value="Genomic_DNA"/>
</dbReference>
<evidence type="ECO:0000313" key="4">
    <source>
        <dbReference type="Proteomes" id="UP001181693"/>
    </source>
</evidence>
<name>A0AAV3B2B2_PYXAD</name>
<dbReference type="PANTHER" id="PTHR23267">
    <property type="entry name" value="IMMUNOGLOBULIN LIGHT CHAIN"/>
    <property type="match status" value="1"/>
</dbReference>
<evidence type="ECO:0000313" key="3">
    <source>
        <dbReference type="EMBL" id="DBA29445.1"/>
    </source>
</evidence>
<dbReference type="InterPro" id="IPR003598">
    <property type="entry name" value="Ig_sub2"/>
</dbReference>
<dbReference type="InterPro" id="IPR050150">
    <property type="entry name" value="IgV_Light_Chain"/>
</dbReference>
<dbReference type="AlphaFoldDB" id="A0AAV3B2B2"/>
<protein>
    <recommendedName>
        <fullName evidence="2">Ig-like domain-containing protein</fullName>
    </recommendedName>
</protein>
<dbReference type="SMART" id="SM00409">
    <property type="entry name" value="IG"/>
    <property type="match status" value="1"/>
</dbReference>
<reference evidence="3" key="1">
    <citation type="thesis" date="2020" institute="ProQuest LLC" country="789 East Eisenhower Parkway, Ann Arbor, MI, USA">
        <title>Comparative Genomics and Chromosome Evolution.</title>
        <authorList>
            <person name="Mudd A.B."/>
        </authorList>
    </citation>
    <scope>NUCLEOTIDE SEQUENCE</scope>
    <source>
        <strain evidence="3">1538</strain>
        <tissue evidence="3">Blood</tissue>
    </source>
</reference>
<gene>
    <name evidence="3" type="ORF">GDO54_009670</name>
</gene>
<evidence type="ECO:0000256" key="1">
    <source>
        <dbReference type="SAM" id="SignalP"/>
    </source>
</evidence>
<comment type="caution">
    <text evidence="3">The sequence shown here is derived from an EMBL/GenBank/DDBJ whole genome shotgun (WGS) entry which is preliminary data.</text>
</comment>
<keyword evidence="1" id="KW-0732">Signal</keyword>
<dbReference type="Gene3D" id="2.60.40.10">
    <property type="entry name" value="Immunoglobulins"/>
    <property type="match status" value="1"/>
</dbReference>
<sequence length="118" mass="13117">MGSQGILLPLIMLYIQGSWTQSIPMQSPGSITANLEDTVTMSCKASTDVGRSINWFQQKAGQSPTMIIWRATTLQPGAPDRYSGSVSGTDFTLTIKNLKNEDEGRYFCQQDTSWRFTQ</sequence>
<dbReference type="PROSITE" id="PS50835">
    <property type="entry name" value="IG_LIKE"/>
    <property type="match status" value="1"/>
</dbReference>
<dbReference type="SUPFAM" id="SSF48726">
    <property type="entry name" value="Immunoglobulin"/>
    <property type="match status" value="1"/>
</dbReference>
<keyword evidence="4" id="KW-1185">Reference proteome</keyword>
<dbReference type="InterPro" id="IPR013783">
    <property type="entry name" value="Ig-like_fold"/>
</dbReference>
<dbReference type="SMART" id="SM00408">
    <property type="entry name" value="IGc2"/>
    <property type="match status" value="1"/>
</dbReference>
<dbReference type="InterPro" id="IPR013106">
    <property type="entry name" value="Ig_V-set"/>
</dbReference>
<accession>A0AAV3B2B2</accession>
<feature type="chain" id="PRO_5043977108" description="Ig-like domain-containing protein" evidence="1">
    <location>
        <begin position="21"/>
        <end position="118"/>
    </location>
</feature>